<dbReference type="EMBL" id="JACGWZ010000006">
    <property type="protein sequence ID" value="MBA8826791.1"/>
    <property type="molecule type" value="Genomic_DNA"/>
</dbReference>
<evidence type="ECO:0000313" key="2">
    <source>
        <dbReference type="EMBL" id="MBA8826791.1"/>
    </source>
</evidence>
<accession>A0A839E638</accession>
<dbReference type="GO" id="GO:0003700">
    <property type="term" value="F:DNA-binding transcription factor activity"/>
    <property type="evidence" value="ECO:0007669"/>
    <property type="project" value="InterPro"/>
</dbReference>
<comment type="caution">
    <text evidence="2">The sequence shown here is derived from an EMBL/GenBank/DDBJ whole genome shotgun (WGS) entry which is preliminary data.</text>
</comment>
<keyword evidence="2" id="KW-0238">DNA-binding</keyword>
<keyword evidence="3" id="KW-1185">Reference proteome</keyword>
<dbReference type="Proteomes" id="UP000569329">
    <property type="component" value="Unassembled WGS sequence"/>
</dbReference>
<dbReference type="AlphaFoldDB" id="A0A839E638"/>
<organism evidence="2 3">
    <name type="scientific">Halosaccharopolyspora lacisalsi</name>
    <dbReference type="NCBI Taxonomy" id="1000566"/>
    <lineage>
        <taxon>Bacteria</taxon>
        <taxon>Bacillati</taxon>
        <taxon>Actinomycetota</taxon>
        <taxon>Actinomycetes</taxon>
        <taxon>Pseudonocardiales</taxon>
        <taxon>Pseudonocardiaceae</taxon>
        <taxon>Halosaccharopolyspora</taxon>
    </lineage>
</organism>
<dbReference type="SUPFAM" id="SSF46785">
    <property type="entry name" value="Winged helix' DNA-binding domain"/>
    <property type="match status" value="1"/>
</dbReference>
<name>A0A839E638_9PSEU</name>
<dbReference type="InterPro" id="IPR036388">
    <property type="entry name" value="WH-like_DNA-bd_sf"/>
</dbReference>
<dbReference type="InterPro" id="IPR039422">
    <property type="entry name" value="MarR/SlyA-like"/>
</dbReference>
<dbReference type="Gene3D" id="1.10.10.10">
    <property type="entry name" value="Winged helix-like DNA-binding domain superfamily/Winged helix DNA-binding domain"/>
    <property type="match status" value="1"/>
</dbReference>
<dbReference type="SMART" id="SM00347">
    <property type="entry name" value="HTH_MARR"/>
    <property type="match status" value="1"/>
</dbReference>
<protein>
    <submittedName>
        <fullName evidence="2">DNA-binding MarR family transcriptional regulator</fullName>
    </submittedName>
</protein>
<reference evidence="2 3" key="1">
    <citation type="submission" date="2020-07" db="EMBL/GenBank/DDBJ databases">
        <title>Sequencing the genomes of 1000 actinobacteria strains.</title>
        <authorList>
            <person name="Klenk H.-P."/>
        </authorList>
    </citation>
    <scope>NUCLEOTIDE SEQUENCE [LARGE SCALE GENOMIC DNA]</scope>
    <source>
        <strain evidence="2 3">DSM 45975</strain>
    </source>
</reference>
<evidence type="ECO:0000259" key="1">
    <source>
        <dbReference type="PROSITE" id="PS50995"/>
    </source>
</evidence>
<dbReference type="GO" id="GO:0003677">
    <property type="term" value="F:DNA binding"/>
    <property type="evidence" value="ECO:0007669"/>
    <property type="project" value="UniProtKB-KW"/>
</dbReference>
<dbReference type="PANTHER" id="PTHR33164">
    <property type="entry name" value="TRANSCRIPTIONAL REGULATOR, MARR FAMILY"/>
    <property type="match status" value="1"/>
</dbReference>
<evidence type="ECO:0000313" key="3">
    <source>
        <dbReference type="Proteomes" id="UP000569329"/>
    </source>
</evidence>
<feature type="domain" description="HTH marR-type" evidence="1">
    <location>
        <begin position="6"/>
        <end position="142"/>
    </location>
</feature>
<dbReference type="GO" id="GO:0006950">
    <property type="term" value="P:response to stress"/>
    <property type="evidence" value="ECO:0007669"/>
    <property type="project" value="TreeGrafter"/>
</dbReference>
<dbReference type="InterPro" id="IPR000835">
    <property type="entry name" value="HTH_MarR-typ"/>
</dbReference>
<dbReference type="PROSITE" id="PS50995">
    <property type="entry name" value="HTH_MARR_2"/>
    <property type="match status" value="1"/>
</dbReference>
<sequence>MEHTPSEHLLDEIELESARLVRNFELMRRRTDSYEELDRSEYLLLRTLDETGPADINTLAAVLGLDPSTAGRQVATMRKAGLIECEPATDDRRRSIITPTEQGRDEARSVRLHRHRNLDELFAEWSEDELRTLGTMVSRYNRAIRERFGDERRN</sequence>
<dbReference type="Pfam" id="PF01047">
    <property type="entry name" value="MarR"/>
    <property type="match status" value="1"/>
</dbReference>
<dbReference type="PANTHER" id="PTHR33164:SF57">
    <property type="entry name" value="MARR-FAMILY TRANSCRIPTIONAL REGULATOR"/>
    <property type="match status" value="1"/>
</dbReference>
<dbReference type="RefSeq" id="WP_328796480.1">
    <property type="nucleotide sequence ID" value="NZ_JACGWZ010000006.1"/>
</dbReference>
<proteinExistence type="predicted"/>
<dbReference type="InterPro" id="IPR036390">
    <property type="entry name" value="WH_DNA-bd_sf"/>
</dbReference>
<gene>
    <name evidence="2" type="ORF">FHX42_004170</name>
</gene>